<dbReference type="EMBL" id="HBGK01020276">
    <property type="protein sequence ID" value="CAD9281403.1"/>
    <property type="molecule type" value="Transcribed_RNA"/>
</dbReference>
<feature type="compositionally biased region" description="Low complexity" evidence="1">
    <location>
        <begin position="73"/>
        <end position="84"/>
    </location>
</feature>
<accession>A0A7S1Y5K9</accession>
<organism evidence="2">
    <name type="scientific">Grammatophora oceanica</name>
    <dbReference type="NCBI Taxonomy" id="210454"/>
    <lineage>
        <taxon>Eukaryota</taxon>
        <taxon>Sar</taxon>
        <taxon>Stramenopiles</taxon>
        <taxon>Ochrophyta</taxon>
        <taxon>Bacillariophyta</taxon>
        <taxon>Fragilariophyceae</taxon>
        <taxon>Fragilariophycidae</taxon>
        <taxon>Rhabdonematales</taxon>
        <taxon>Grammatophoraceae</taxon>
        <taxon>Grammatophora</taxon>
    </lineage>
</organism>
<feature type="compositionally biased region" description="Acidic residues" evidence="1">
    <location>
        <begin position="29"/>
        <end position="46"/>
    </location>
</feature>
<protein>
    <submittedName>
        <fullName evidence="2">Uncharacterized protein</fullName>
    </submittedName>
</protein>
<dbReference type="AlphaFoldDB" id="A0A7S1Y5K9"/>
<feature type="region of interest" description="Disordered" evidence="1">
    <location>
        <begin position="1"/>
        <end position="158"/>
    </location>
</feature>
<feature type="region of interest" description="Disordered" evidence="1">
    <location>
        <begin position="519"/>
        <end position="548"/>
    </location>
</feature>
<name>A0A7S1Y5K9_9STRA</name>
<dbReference type="Gene3D" id="1.20.1270.60">
    <property type="entry name" value="Arfaptin homology (AH) domain/BAR domain"/>
    <property type="match status" value="1"/>
</dbReference>
<feature type="region of interest" description="Disordered" evidence="1">
    <location>
        <begin position="382"/>
        <end position="418"/>
    </location>
</feature>
<evidence type="ECO:0000313" key="2">
    <source>
        <dbReference type="EMBL" id="CAD9281403.1"/>
    </source>
</evidence>
<feature type="compositionally biased region" description="Polar residues" evidence="1">
    <location>
        <begin position="395"/>
        <end position="411"/>
    </location>
</feature>
<gene>
    <name evidence="2" type="ORF">GOCE00092_LOCUS10313</name>
</gene>
<proteinExistence type="predicted"/>
<dbReference type="SUPFAM" id="SSF103657">
    <property type="entry name" value="BAR/IMD domain-like"/>
    <property type="match status" value="1"/>
</dbReference>
<sequence length="710" mass="78615">MGADDPQIDNGPPTDDVEEPTSPVIEDTASNEEQEEDMDGQADEDIAPVGKNAAVEEEGGSSDDNSMDEHNGEGVAVGNGAANGDFGSFEDGQDHDSVGSDDQVQSGAESTKEKDDETPAAEGTKENSPPLSPSPSPQQQKRKPSTHWSQRKSEPRMVPLPVFGETFRSIDDKTRKQIHGKLRAYESRRRTAYASKLESSALYWRSFRDLLHSSVYETARAERIVIGTAKANLLYAEAMAASYDDCLLDDRGNMTLSDPKRQQKLLEGRARQQYDMAPVVREDDNLKKRPPPSEQRRNNILHALLESQLDLSEKFEESASKLLEEICQELTALRKNLTLKVLTIRKLGDIIIEELERTDQEVKDAWEAYYAMATKVLGGSNMASSRDMRAGASMNEPNSAGTTDRSQTPNPSDKDKQDLVENCNDVWIVEMHYRVVVTYQATAWERGSAELSKLFSQMKEAECQRRIQLREYLVAFTQRQQRLFAQLPEVHTPALTDLVGRDMDRSKLEKVVQTKIQGRAEQLQREEAKHRRSGAKKGSGLSNADPNLAGDFTLESPLLSDLIAKSKVIERKGVGMMASWKTCLAIVTADSFLHLFELPASSGFTTGSAPEVAFNTLIPTSDPPDAANPDNLPMTYVKGWCDALTPTESMVLANCKISASRNSATFDISETMVTTGANRMFSKTTSRKVTLRTVNQQDTADFIATLKSQK</sequence>
<reference evidence="2" key="1">
    <citation type="submission" date="2021-01" db="EMBL/GenBank/DDBJ databases">
        <authorList>
            <person name="Corre E."/>
            <person name="Pelletier E."/>
            <person name="Niang G."/>
            <person name="Scheremetjew M."/>
            <person name="Finn R."/>
            <person name="Kale V."/>
            <person name="Holt S."/>
            <person name="Cochrane G."/>
            <person name="Meng A."/>
            <person name="Brown T."/>
            <person name="Cohen L."/>
        </authorList>
    </citation>
    <scope>NUCLEOTIDE SEQUENCE</scope>
    <source>
        <strain evidence="2">CCMP 410</strain>
    </source>
</reference>
<dbReference type="InterPro" id="IPR027267">
    <property type="entry name" value="AH/BAR_dom_sf"/>
</dbReference>
<evidence type="ECO:0000256" key="1">
    <source>
        <dbReference type="SAM" id="MobiDB-lite"/>
    </source>
</evidence>
<feature type="compositionally biased region" description="Polar residues" evidence="1">
    <location>
        <begin position="100"/>
        <end position="109"/>
    </location>
</feature>